<sequence>MTPRETEASRTEIDGRSSKAEQFQLAAQMVRDLDEGDGALDDAVVTLCVHAGIAAADVLLVRTTGRYSKGASHADAAVALAKVAREPSRALSTLLRMKTRAGYSAQPVQRAQVVAAERAMDLLIRAMRA</sequence>
<dbReference type="RefSeq" id="WP_179913316.1">
    <property type="nucleotide sequence ID" value="NZ_JACBYE010000019.1"/>
</dbReference>
<evidence type="ECO:0008006" key="3">
    <source>
        <dbReference type="Google" id="ProtNLM"/>
    </source>
</evidence>
<organism evidence="1 2">
    <name type="scientific">Sanguibacter inulinus</name>
    <dbReference type="NCBI Taxonomy" id="60922"/>
    <lineage>
        <taxon>Bacteria</taxon>
        <taxon>Bacillati</taxon>
        <taxon>Actinomycetota</taxon>
        <taxon>Actinomycetes</taxon>
        <taxon>Micrococcales</taxon>
        <taxon>Sanguibacteraceae</taxon>
        <taxon>Sanguibacter</taxon>
    </lineage>
</organism>
<dbReference type="EMBL" id="JACBYE010000019">
    <property type="protein sequence ID" value="NYS93751.1"/>
    <property type="molecule type" value="Genomic_DNA"/>
</dbReference>
<reference evidence="1 2" key="1">
    <citation type="submission" date="2020-07" db="EMBL/GenBank/DDBJ databases">
        <title>MOT database genomes.</title>
        <authorList>
            <person name="Joseph S."/>
            <person name="Aduse-Opoku J."/>
            <person name="Hashim A."/>
            <person name="Wade W."/>
            <person name="Curtis M."/>
        </authorList>
    </citation>
    <scope>NUCLEOTIDE SEQUENCE [LARGE SCALE GENOMIC DNA]</scope>
    <source>
        <strain evidence="1 2">DSM 100099</strain>
    </source>
</reference>
<dbReference type="AlphaFoldDB" id="A0A853ETC4"/>
<comment type="caution">
    <text evidence="1">The sequence shown here is derived from an EMBL/GenBank/DDBJ whole genome shotgun (WGS) entry which is preliminary data.</text>
</comment>
<protein>
    <recommendedName>
        <fullName evidence="3">HEPN domain-containing protein</fullName>
    </recommendedName>
</protein>
<name>A0A853ETC4_9MICO</name>
<gene>
    <name evidence="1" type="ORF">HZZ10_09485</name>
</gene>
<evidence type="ECO:0000313" key="2">
    <source>
        <dbReference type="Proteomes" id="UP000561011"/>
    </source>
</evidence>
<accession>A0A853ETC4</accession>
<dbReference type="Proteomes" id="UP000561011">
    <property type="component" value="Unassembled WGS sequence"/>
</dbReference>
<proteinExistence type="predicted"/>
<evidence type="ECO:0000313" key="1">
    <source>
        <dbReference type="EMBL" id="NYS93751.1"/>
    </source>
</evidence>
<keyword evidence="2" id="KW-1185">Reference proteome</keyword>